<evidence type="ECO:0000256" key="9">
    <source>
        <dbReference type="ARBA" id="ARBA00023315"/>
    </source>
</evidence>
<evidence type="ECO:0000256" key="8">
    <source>
        <dbReference type="ARBA" id="ARBA00023098"/>
    </source>
</evidence>
<dbReference type="InterPro" id="IPR045034">
    <property type="entry name" value="O-acyltransferase_WSD1-like"/>
</dbReference>
<evidence type="ECO:0000256" key="1">
    <source>
        <dbReference type="ARBA" id="ARBA00004771"/>
    </source>
</evidence>
<dbReference type="Gene3D" id="3.30.559.30">
    <property type="entry name" value="Nonribosomal peptide synthetase, condensation domain"/>
    <property type="match status" value="1"/>
</dbReference>
<evidence type="ECO:0000256" key="7">
    <source>
        <dbReference type="ARBA" id="ARBA00022798"/>
    </source>
</evidence>
<evidence type="ECO:0000256" key="4">
    <source>
        <dbReference type="ARBA" id="ARBA00013244"/>
    </source>
</evidence>
<keyword evidence="7" id="KW-0319">Glycerol metabolism</keyword>
<dbReference type="GO" id="GO:0051701">
    <property type="term" value="P:biological process involved in interaction with host"/>
    <property type="evidence" value="ECO:0007669"/>
    <property type="project" value="TreeGrafter"/>
</dbReference>
<evidence type="ECO:0000256" key="2">
    <source>
        <dbReference type="ARBA" id="ARBA00005189"/>
    </source>
</evidence>
<dbReference type="RefSeq" id="WP_369780003.1">
    <property type="nucleotide sequence ID" value="NZ_CP165727.1"/>
</dbReference>
<gene>
    <name evidence="12" type="ORF">AB5J51_39180</name>
</gene>
<dbReference type="PANTHER" id="PTHR31650">
    <property type="entry name" value="O-ACYLTRANSFERASE (WSD1-LIKE) FAMILY PROTEIN"/>
    <property type="match status" value="1"/>
</dbReference>
<evidence type="ECO:0000256" key="6">
    <source>
        <dbReference type="ARBA" id="ARBA00022679"/>
    </source>
</evidence>
<evidence type="ECO:0000259" key="11">
    <source>
        <dbReference type="Pfam" id="PF03007"/>
    </source>
</evidence>
<protein>
    <recommendedName>
        <fullName evidence="4">diacylglycerol O-acyltransferase</fullName>
        <ecNumber evidence="4">2.3.1.20</ecNumber>
    </recommendedName>
</protein>
<keyword evidence="5" id="KW-0444">Lipid biosynthesis</keyword>
<dbReference type="GO" id="GO:0006071">
    <property type="term" value="P:glycerol metabolic process"/>
    <property type="evidence" value="ECO:0007669"/>
    <property type="project" value="UniProtKB-KW"/>
</dbReference>
<dbReference type="GO" id="GO:0004144">
    <property type="term" value="F:diacylglycerol O-acyltransferase activity"/>
    <property type="evidence" value="ECO:0007669"/>
    <property type="project" value="UniProtKB-EC"/>
</dbReference>
<comment type="catalytic activity">
    <reaction evidence="10">
        <text>an acyl-CoA + a 1,2-diacyl-sn-glycerol = a triacyl-sn-glycerol + CoA</text>
        <dbReference type="Rhea" id="RHEA:10868"/>
        <dbReference type="ChEBI" id="CHEBI:17815"/>
        <dbReference type="ChEBI" id="CHEBI:57287"/>
        <dbReference type="ChEBI" id="CHEBI:58342"/>
        <dbReference type="ChEBI" id="CHEBI:64615"/>
        <dbReference type="EC" id="2.3.1.20"/>
    </reaction>
</comment>
<proteinExistence type="inferred from homology"/>
<accession>A0AB39YIU8</accession>
<keyword evidence="8" id="KW-0443">Lipid metabolism</keyword>
<dbReference type="Pfam" id="PF03007">
    <property type="entry name" value="WS_DGAT_cat"/>
    <property type="match status" value="1"/>
</dbReference>
<feature type="domain" description="O-acyltransferase WSD1-like N-terminal" evidence="11">
    <location>
        <begin position="7"/>
        <end position="200"/>
    </location>
</feature>
<comment type="similarity">
    <text evidence="3">Belongs to the long-chain O-acyltransferase family.</text>
</comment>
<evidence type="ECO:0000256" key="5">
    <source>
        <dbReference type="ARBA" id="ARBA00022516"/>
    </source>
</evidence>
<dbReference type="SUPFAM" id="SSF52777">
    <property type="entry name" value="CoA-dependent acyltransferases"/>
    <property type="match status" value="1"/>
</dbReference>
<dbReference type="AlphaFoldDB" id="A0AB39YIU8"/>
<comment type="pathway">
    <text evidence="1">Glycerolipid metabolism; triacylglycerol biosynthesis.</text>
</comment>
<name>A0AB39YIU8_9ACTN</name>
<evidence type="ECO:0000256" key="10">
    <source>
        <dbReference type="ARBA" id="ARBA00048109"/>
    </source>
</evidence>
<comment type="pathway">
    <text evidence="2">Lipid metabolism.</text>
</comment>
<dbReference type="Gene3D" id="3.30.559.10">
    <property type="entry name" value="Chloramphenicol acetyltransferase-like domain"/>
    <property type="match status" value="1"/>
</dbReference>
<organism evidence="12">
    <name type="scientific">Streptomyces sp. R33</name>
    <dbReference type="NCBI Taxonomy" id="3238629"/>
    <lineage>
        <taxon>Bacteria</taxon>
        <taxon>Bacillati</taxon>
        <taxon>Actinomycetota</taxon>
        <taxon>Actinomycetes</taxon>
        <taxon>Kitasatosporales</taxon>
        <taxon>Streptomycetaceae</taxon>
        <taxon>Streptomyces</taxon>
    </lineage>
</organism>
<dbReference type="GO" id="GO:0019432">
    <property type="term" value="P:triglyceride biosynthetic process"/>
    <property type="evidence" value="ECO:0007669"/>
    <property type="project" value="TreeGrafter"/>
</dbReference>
<dbReference type="GO" id="GO:0005886">
    <property type="term" value="C:plasma membrane"/>
    <property type="evidence" value="ECO:0007669"/>
    <property type="project" value="TreeGrafter"/>
</dbReference>
<dbReference type="InterPro" id="IPR004255">
    <property type="entry name" value="O-acyltransferase_WSD1_N"/>
</dbReference>
<reference evidence="12" key="1">
    <citation type="submission" date="2024-08" db="EMBL/GenBank/DDBJ databases">
        <authorList>
            <person name="Yu S.T."/>
        </authorList>
    </citation>
    <scope>NUCLEOTIDE SEQUENCE</scope>
    <source>
        <strain evidence="12">R33</strain>
    </source>
</reference>
<dbReference type="EC" id="2.3.1.20" evidence="4"/>
<evidence type="ECO:0000256" key="3">
    <source>
        <dbReference type="ARBA" id="ARBA00009587"/>
    </source>
</evidence>
<dbReference type="GO" id="GO:0071731">
    <property type="term" value="P:response to nitric oxide"/>
    <property type="evidence" value="ECO:0007669"/>
    <property type="project" value="TreeGrafter"/>
</dbReference>
<dbReference type="EMBL" id="CP165727">
    <property type="protein sequence ID" value="XDV68497.1"/>
    <property type="molecule type" value="Genomic_DNA"/>
</dbReference>
<dbReference type="InterPro" id="IPR023213">
    <property type="entry name" value="CAT-like_dom_sf"/>
</dbReference>
<evidence type="ECO:0000313" key="12">
    <source>
        <dbReference type="EMBL" id="XDV68497.1"/>
    </source>
</evidence>
<keyword evidence="6" id="KW-0808">Transferase</keyword>
<keyword evidence="9" id="KW-0012">Acyltransferase</keyword>
<dbReference type="GO" id="GO:0001666">
    <property type="term" value="P:response to hypoxia"/>
    <property type="evidence" value="ECO:0007669"/>
    <property type="project" value="TreeGrafter"/>
</dbReference>
<dbReference type="PANTHER" id="PTHR31650:SF1">
    <property type="entry name" value="WAX ESTER SYNTHASE_DIACYLGLYCEROL ACYLTRANSFERASE 4-RELATED"/>
    <property type="match status" value="1"/>
</dbReference>
<sequence length="339" mass="37866">MIQQPNALDGCFFTYERQQHNVRPYIGVVLRATGTAPSLNRVREQVGERIERMPTLACTVTKQKRRTVWESDPDFDPHRHVHEVCLAGCTSTLEEAVDSLLRATVPDRSPRWEVWLIHGYSPREYALFYRAHHGAQDGQALMDAVTALFGTGPADVPRVAVPPVGLPWAQRIPVRAVTRSVADRMQTFGPSLAWSTKRTLTGEAQLIAAAVPASLLREAGRALGATSNDICLAALAAALRSWMPESWLAPHQRERDLHVGLPISVRYPEERFSVGNRFSAIRVPLSFWEESATARVAAITRTTSRVRTEGMRRVLRAQLSLPEWLIYRIVRQAANARGP</sequence>